<dbReference type="AlphaFoldDB" id="A0A426Y8M4"/>
<evidence type="ECO:0000256" key="1">
    <source>
        <dbReference type="SAM" id="MobiDB-lite"/>
    </source>
</evidence>
<sequence>MIEPIEESKPEEEDLEHEENTKEHLQPADCTTHALAGYANPQIMKVKGFALHILSSLLVFMVPLAQRVGHSFEYQLRMPAPLSDSFPYISMFVSPRRSCVDKFFLKCYISPNLPWLLMRHFQILGEFHNFPQDRTMMLNVFLDDDLRSTTQDHEKIESYQ</sequence>
<protein>
    <submittedName>
        <fullName evidence="2">Uncharacterized protein</fullName>
    </submittedName>
</protein>
<gene>
    <name evidence="2" type="ORF">B296_00035238</name>
</gene>
<comment type="caution">
    <text evidence="2">The sequence shown here is derived from an EMBL/GenBank/DDBJ whole genome shotgun (WGS) entry which is preliminary data.</text>
</comment>
<feature type="region of interest" description="Disordered" evidence="1">
    <location>
        <begin position="1"/>
        <end position="26"/>
    </location>
</feature>
<dbReference type="EMBL" id="AMZH03014178">
    <property type="protein sequence ID" value="RRT48074.1"/>
    <property type="molecule type" value="Genomic_DNA"/>
</dbReference>
<organism evidence="2 3">
    <name type="scientific">Ensete ventricosum</name>
    <name type="common">Abyssinian banana</name>
    <name type="synonym">Musa ensete</name>
    <dbReference type="NCBI Taxonomy" id="4639"/>
    <lineage>
        <taxon>Eukaryota</taxon>
        <taxon>Viridiplantae</taxon>
        <taxon>Streptophyta</taxon>
        <taxon>Embryophyta</taxon>
        <taxon>Tracheophyta</taxon>
        <taxon>Spermatophyta</taxon>
        <taxon>Magnoliopsida</taxon>
        <taxon>Liliopsida</taxon>
        <taxon>Zingiberales</taxon>
        <taxon>Musaceae</taxon>
        <taxon>Ensete</taxon>
    </lineage>
</organism>
<reference evidence="2 3" key="1">
    <citation type="journal article" date="2014" name="Agronomy (Basel)">
        <title>A Draft Genome Sequence for Ensete ventricosum, the Drought-Tolerant Tree Against Hunger.</title>
        <authorList>
            <person name="Harrison J."/>
            <person name="Moore K.A."/>
            <person name="Paszkiewicz K."/>
            <person name="Jones T."/>
            <person name="Grant M."/>
            <person name="Ambacheew D."/>
            <person name="Muzemil S."/>
            <person name="Studholme D.J."/>
        </authorList>
    </citation>
    <scope>NUCLEOTIDE SEQUENCE [LARGE SCALE GENOMIC DNA]</scope>
</reference>
<dbReference type="Proteomes" id="UP000287651">
    <property type="component" value="Unassembled WGS sequence"/>
</dbReference>
<accession>A0A426Y8M4</accession>
<evidence type="ECO:0000313" key="2">
    <source>
        <dbReference type="EMBL" id="RRT48074.1"/>
    </source>
</evidence>
<proteinExistence type="predicted"/>
<name>A0A426Y8M4_ENSVE</name>
<evidence type="ECO:0000313" key="3">
    <source>
        <dbReference type="Proteomes" id="UP000287651"/>
    </source>
</evidence>